<feature type="transmembrane region" description="Helical" evidence="6">
    <location>
        <begin position="389"/>
        <end position="411"/>
    </location>
</feature>
<dbReference type="Proteomes" id="UP000662783">
    <property type="component" value="Chromosome"/>
</dbReference>
<dbReference type="InterPro" id="IPR051679">
    <property type="entry name" value="DASS-Related_Transporters"/>
</dbReference>
<gene>
    <name evidence="7" type="ORF">JR347_11115</name>
</gene>
<evidence type="ECO:0000256" key="5">
    <source>
        <dbReference type="ARBA" id="ARBA00023136"/>
    </source>
</evidence>
<feature type="transmembrane region" description="Helical" evidence="6">
    <location>
        <begin position="238"/>
        <end position="258"/>
    </location>
</feature>
<dbReference type="Pfam" id="PF03606">
    <property type="entry name" value="DcuC"/>
    <property type="match status" value="1"/>
</dbReference>
<evidence type="ECO:0000313" key="8">
    <source>
        <dbReference type="Proteomes" id="UP000662783"/>
    </source>
</evidence>
<feature type="transmembrane region" description="Helical" evidence="6">
    <location>
        <begin position="111"/>
        <end position="130"/>
    </location>
</feature>
<keyword evidence="5 6" id="KW-0472">Membrane</keyword>
<comment type="subcellular location">
    <subcellularLocation>
        <location evidence="1">Cell membrane</location>
        <topology evidence="1">Multi-pass membrane protein</topology>
    </subcellularLocation>
</comment>
<dbReference type="KEGG" id="fuv:JR347_11115"/>
<dbReference type="GO" id="GO:0005886">
    <property type="term" value="C:plasma membrane"/>
    <property type="evidence" value="ECO:0007669"/>
    <property type="project" value="UniProtKB-SubCell"/>
</dbReference>
<organism evidence="7 8">
    <name type="scientific">Fulvivirga lutea</name>
    <dbReference type="NCBI Taxonomy" id="2810512"/>
    <lineage>
        <taxon>Bacteria</taxon>
        <taxon>Pseudomonadati</taxon>
        <taxon>Bacteroidota</taxon>
        <taxon>Cytophagia</taxon>
        <taxon>Cytophagales</taxon>
        <taxon>Fulvivirgaceae</taxon>
        <taxon>Fulvivirga</taxon>
    </lineage>
</organism>
<sequence>MKNFPNAFVIILYFILFAWILTFIIPKGNYQRELNTETNRTTVIANSYEQMDAPHLSVFQVLLAIPKGIADRADLIVLILILGGCFYLIEKTGALNQGLNQLITVLKGKELLALIIICILFLFGGFAIAIQEEIIAMTPVLLLFGRTLGYNPSAMIYSSFGSAVVGSAFSPFNPFGVIIAQKEAEIELLSGSEFRLIVFLIASIVWIIYIVKYVSKNRADKSVANIEAEKLSIRSKSILTLLAITFGIVTYGLIQLSWGFNEMSACFFALALVSGSIAGFSFNKTTEVYIDGFKEMIFACIIIGLANCISLVLKEGLIVDSIIHALFAPLKNVPSNISAVLMMISHSILHFPIPSYSGQAILTMPILTPLSDLIGLSRQVTVLAYQYGAIMMDAVIPTNGALMAIIALGGIKYNQWISFIIKPTLLMLCIAAVAILVAVQIGYN</sequence>
<dbReference type="AlphaFoldDB" id="A0A975A071"/>
<dbReference type="EMBL" id="CP070608">
    <property type="protein sequence ID" value="QSE96162.1"/>
    <property type="molecule type" value="Genomic_DNA"/>
</dbReference>
<evidence type="ECO:0000256" key="3">
    <source>
        <dbReference type="ARBA" id="ARBA00022692"/>
    </source>
</evidence>
<feature type="transmembrane region" description="Helical" evidence="6">
    <location>
        <begin position="264"/>
        <end position="283"/>
    </location>
</feature>
<keyword evidence="4 6" id="KW-1133">Transmembrane helix</keyword>
<proteinExistence type="predicted"/>
<evidence type="ECO:0000256" key="1">
    <source>
        <dbReference type="ARBA" id="ARBA00004651"/>
    </source>
</evidence>
<keyword evidence="2" id="KW-1003">Cell membrane</keyword>
<accession>A0A975A071</accession>
<keyword evidence="3 6" id="KW-0812">Transmembrane</keyword>
<keyword evidence="8" id="KW-1185">Reference proteome</keyword>
<evidence type="ECO:0000256" key="6">
    <source>
        <dbReference type="SAM" id="Phobius"/>
    </source>
</evidence>
<evidence type="ECO:0000256" key="4">
    <source>
        <dbReference type="ARBA" id="ARBA00022989"/>
    </source>
</evidence>
<name>A0A975A071_9BACT</name>
<evidence type="ECO:0000313" key="7">
    <source>
        <dbReference type="EMBL" id="QSE96162.1"/>
    </source>
</evidence>
<feature type="transmembrane region" description="Helical" evidence="6">
    <location>
        <begin position="73"/>
        <end position="90"/>
    </location>
</feature>
<reference evidence="7" key="1">
    <citation type="submission" date="2021-02" db="EMBL/GenBank/DDBJ databases">
        <title>Fulvivirga sp. S481 isolated from sea water.</title>
        <authorList>
            <person name="Bae S.S."/>
            <person name="Baek K."/>
        </authorList>
    </citation>
    <scope>NUCLEOTIDE SEQUENCE</scope>
    <source>
        <strain evidence="7">S481</strain>
    </source>
</reference>
<feature type="transmembrane region" description="Helical" evidence="6">
    <location>
        <begin position="295"/>
        <end position="313"/>
    </location>
</feature>
<feature type="transmembrane region" description="Helical" evidence="6">
    <location>
        <begin position="423"/>
        <end position="443"/>
    </location>
</feature>
<dbReference type="InterPro" id="IPR018385">
    <property type="entry name" value="C4_dicarb_anaerob_car-like"/>
</dbReference>
<dbReference type="PANTHER" id="PTHR43652">
    <property type="entry name" value="BASIC AMINO ACID ANTIPORTER YFCC-RELATED"/>
    <property type="match status" value="1"/>
</dbReference>
<feature type="transmembrane region" description="Helical" evidence="6">
    <location>
        <begin position="7"/>
        <end position="25"/>
    </location>
</feature>
<dbReference type="RefSeq" id="WP_205720675.1">
    <property type="nucleotide sequence ID" value="NZ_CP070608.1"/>
</dbReference>
<feature type="transmembrane region" description="Helical" evidence="6">
    <location>
        <begin position="194"/>
        <end position="211"/>
    </location>
</feature>
<evidence type="ECO:0000256" key="2">
    <source>
        <dbReference type="ARBA" id="ARBA00022475"/>
    </source>
</evidence>
<dbReference type="PANTHER" id="PTHR43652:SF6">
    <property type="entry name" value="ARGININE REPRESSOR"/>
    <property type="match status" value="1"/>
</dbReference>
<protein>
    <submittedName>
        <fullName evidence="7">YfcC family protein</fullName>
    </submittedName>
</protein>